<sequence>MSAGPGPLDGPRYPGSLLVWHAKQRAVELAAKYRRRKKRETELPRLVATLLAWEGAIVAGAFLTAIAGVAAGAYMMERFDERTRRTSLIAYYRQRVELSEDVVRDLQASLAFLSQHAQAVHQRAEASRGAAAACRQRLAARRGALEGELAGAGAWVLRELGGGGGGGGGGGAGKGAGGGGGAWRGLTAPWRRVAAQRQLAAWREELEAMDREASHAEESLALAEAMERAAGVRLRRLVSQLRSEAAAHDRLAARLAAWRAYSCRTGLLSASGELWVVPWWWGWRRPGEGGGGSGAAGAAEAEAGAQGAAVAVEVEAVGAAGAAQEAAGVSRWNWSVEVTTPAWMDEDDCVLAPGAPVHGEEGEGRDGGEEGDGEEEGEGDGGGEGEGEEGGWGEWGMAASLAAALTEVGRLLEGRPPGGGPRW</sequence>
<proteinExistence type="predicted"/>
<feature type="compositionally biased region" description="Acidic residues" evidence="2">
    <location>
        <begin position="369"/>
        <end position="391"/>
    </location>
</feature>
<keyword evidence="5" id="KW-1185">Reference proteome</keyword>
<evidence type="ECO:0000313" key="5">
    <source>
        <dbReference type="Proteomes" id="UP000612055"/>
    </source>
</evidence>
<dbReference type="OrthoDB" id="546540at2759"/>
<keyword evidence="3" id="KW-0472">Membrane</keyword>
<feature type="transmembrane region" description="Helical" evidence="3">
    <location>
        <begin position="50"/>
        <end position="75"/>
    </location>
</feature>
<reference evidence="4" key="1">
    <citation type="journal article" date="2020" name="bioRxiv">
        <title>Comparative genomics of Chlamydomonas.</title>
        <authorList>
            <person name="Craig R.J."/>
            <person name="Hasan A.R."/>
            <person name="Ness R.W."/>
            <person name="Keightley P.D."/>
        </authorList>
    </citation>
    <scope>NUCLEOTIDE SEQUENCE</scope>
    <source>
        <strain evidence="4">CCAP 11/70</strain>
    </source>
</reference>
<feature type="region of interest" description="Disordered" evidence="2">
    <location>
        <begin position="350"/>
        <end position="399"/>
    </location>
</feature>
<keyword evidence="3" id="KW-1133">Transmembrane helix</keyword>
<accession>A0A835YAJ3</accession>
<keyword evidence="3" id="KW-0812">Transmembrane</keyword>
<dbReference type="EMBL" id="JAEHOE010000025">
    <property type="protein sequence ID" value="KAG2495350.1"/>
    <property type="molecule type" value="Genomic_DNA"/>
</dbReference>
<evidence type="ECO:0000313" key="4">
    <source>
        <dbReference type="EMBL" id="KAG2495350.1"/>
    </source>
</evidence>
<gene>
    <name evidence="4" type="ORF">HYH03_006619</name>
</gene>
<keyword evidence="1" id="KW-0175">Coiled coil</keyword>
<organism evidence="4 5">
    <name type="scientific">Edaphochlamys debaryana</name>
    <dbReference type="NCBI Taxonomy" id="47281"/>
    <lineage>
        <taxon>Eukaryota</taxon>
        <taxon>Viridiplantae</taxon>
        <taxon>Chlorophyta</taxon>
        <taxon>core chlorophytes</taxon>
        <taxon>Chlorophyceae</taxon>
        <taxon>CS clade</taxon>
        <taxon>Chlamydomonadales</taxon>
        <taxon>Chlamydomonadales incertae sedis</taxon>
        <taxon>Edaphochlamys</taxon>
    </lineage>
</organism>
<evidence type="ECO:0000256" key="2">
    <source>
        <dbReference type="SAM" id="MobiDB-lite"/>
    </source>
</evidence>
<feature type="coiled-coil region" evidence="1">
    <location>
        <begin position="192"/>
        <end position="226"/>
    </location>
</feature>
<comment type="caution">
    <text evidence="4">The sequence shown here is derived from an EMBL/GenBank/DDBJ whole genome shotgun (WGS) entry which is preliminary data.</text>
</comment>
<protein>
    <submittedName>
        <fullName evidence="4">Uncharacterized protein</fullName>
    </submittedName>
</protein>
<evidence type="ECO:0000256" key="3">
    <source>
        <dbReference type="SAM" id="Phobius"/>
    </source>
</evidence>
<evidence type="ECO:0000256" key="1">
    <source>
        <dbReference type="SAM" id="Coils"/>
    </source>
</evidence>
<feature type="compositionally biased region" description="Basic and acidic residues" evidence="2">
    <location>
        <begin position="358"/>
        <end position="368"/>
    </location>
</feature>
<dbReference type="Proteomes" id="UP000612055">
    <property type="component" value="Unassembled WGS sequence"/>
</dbReference>
<dbReference type="AlphaFoldDB" id="A0A835YAJ3"/>
<name>A0A835YAJ3_9CHLO</name>